<reference evidence="3" key="1">
    <citation type="journal article" date="2021" name="Nat. Commun.">
        <title>Genomic analyses provide insights into spinach domestication and the genetic basis of agronomic traits.</title>
        <authorList>
            <person name="Cai X."/>
            <person name="Sun X."/>
            <person name="Xu C."/>
            <person name="Sun H."/>
            <person name="Wang X."/>
            <person name="Ge C."/>
            <person name="Zhang Z."/>
            <person name="Wang Q."/>
            <person name="Fei Z."/>
            <person name="Jiao C."/>
            <person name="Wang Q."/>
        </authorList>
    </citation>
    <scope>NUCLEOTIDE SEQUENCE [LARGE SCALE GENOMIC DNA]</scope>
    <source>
        <strain evidence="3">cv. Varoflay</strain>
    </source>
</reference>
<gene>
    <name evidence="4" type="primary">LOC110792892</name>
</gene>
<keyword evidence="1" id="KW-0732">Signal</keyword>
<reference evidence="4" key="2">
    <citation type="submission" date="2025-08" db="UniProtKB">
        <authorList>
            <consortium name="RefSeq"/>
        </authorList>
    </citation>
    <scope>IDENTIFICATION</scope>
    <source>
        <tissue evidence="4">Leaf</tissue>
    </source>
</reference>
<accession>A0A9R0JZZ8</accession>
<feature type="domain" description="SCP" evidence="2">
    <location>
        <begin position="28"/>
        <end position="165"/>
    </location>
</feature>
<dbReference type="SUPFAM" id="SSF55797">
    <property type="entry name" value="PR-1-like"/>
    <property type="match status" value="1"/>
</dbReference>
<organism evidence="3 4">
    <name type="scientific">Spinacia oleracea</name>
    <name type="common">Spinach</name>
    <dbReference type="NCBI Taxonomy" id="3562"/>
    <lineage>
        <taxon>Eukaryota</taxon>
        <taxon>Viridiplantae</taxon>
        <taxon>Streptophyta</taxon>
        <taxon>Embryophyta</taxon>
        <taxon>Tracheophyta</taxon>
        <taxon>Spermatophyta</taxon>
        <taxon>Magnoliopsida</taxon>
        <taxon>eudicotyledons</taxon>
        <taxon>Gunneridae</taxon>
        <taxon>Pentapetalae</taxon>
        <taxon>Caryophyllales</taxon>
        <taxon>Chenopodiaceae</taxon>
        <taxon>Chenopodioideae</taxon>
        <taxon>Anserineae</taxon>
        <taxon>Spinacia</taxon>
    </lineage>
</organism>
<dbReference type="GO" id="GO:0005615">
    <property type="term" value="C:extracellular space"/>
    <property type="evidence" value="ECO:0000318"/>
    <property type="project" value="GO_Central"/>
</dbReference>
<dbReference type="PANTHER" id="PTHR10334">
    <property type="entry name" value="CYSTEINE-RICH SECRETORY PROTEIN-RELATED"/>
    <property type="match status" value="1"/>
</dbReference>
<evidence type="ECO:0000313" key="3">
    <source>
        <dbReference type="Proteomes" id="UP000813463"/>
    </source>
</evidence>
<evidence type="ECO:0000313" key="4">
    <source>
        <dbReference type="RefSeq" id="XP_021853406.1"/>
    </source>
</evidence>
<proteinExistence type="predicted"/>
<dbReference type="RefSeq" id="XP_021853406.1">
    <property type="nucleotide sequence ID" value="XM_021997714.2"/>
</dbReference>
<dbReference type="OrthoDB" id="337038at2759"/>
<dbReference type="SMART" id="SM00198">
    <property type="entry name" value="SCP"/>
    <property type="match status" value="1"/>
</dbReference>
<name>A0A9R0JZZ8_SPIOL</name>
<evidence type="ECO:0000256" key="1">
    <source>
        <dbReference type="SAM" id="SignalP"/>
    </source>
</evidence>
<feature type="chain" id="PRO_5040446130" evidence="1">
    <location>
        <begin position="25"/>
        <end position="169"/>
    </location>
</feature>
<dbReference type="AlphaFoldDB" id="A0A9R0JZZ8"/>
<dbReference type="FunFam" id="3.40.33.10:FF:000004">
    <property type="entry name" value="CAP, cysteine-rich secretory protein, antigen 5"/>
    <property type="match status" value="1"/>
</dbReference>
<dbReference type="Proteomes" id="UP000813463">
    <property type="component" value="Chromosome 4"/>
</dbReference>
<dbReference type="InterPro" id="IPR014044">
    <property type="entry name" value="CAP_dom"/>
</dbReference>
<evidence type="ECO:0000259" key="2">
    <source>
        <dbReference type="SMART" id="SM00198"/>
    </source>
</evidence>
<dbReference type="PRINTS" id="PR00837">
    <property type="entry name" value="V5TPXLIKE"/>
</dbReference>
<dbReference type="InterPro" id="IPR035940">
    <property type="entry name" value="CAP_sf"/>
</dbReference>
<dbReference type="InterPro" id="IPR001283">
    <property type="entry name" value="CRISP-related"/>
</dbReference>
<dbReference type="Pfam" id="PF00188">
    <property type="entry name" value="CAP"/>
    <property type="match status" value="1"/>
</dbReference>
<sequence>MKLLLFLHLFCAILATTLVTLSHAQIKNTLQQFLDVHNKARAQVGVPPLKWNQTLAEYAQIVANRVGKTCDFTAKSPSGGPYGENTASGYWAFTTYDAVNQWVGEKPNYDNKMNVCRNGKECKHYKQVVWKDSLHLGCAGIFCGTGQKRLPFVVCEYYPPGNVPGKFAY</sequence>
<keyword evidence="3" id="KW-1185">Reference proteome</keyword>
<dbReference type="Gene3D" id="3.40.33.10">
    <property type="entry name" value="CAP"/>
    <property type="match status" value="1"/>
</dbReference>
<protein>
    <submittedName>
        <fullName evidence="4">Pathogenesis-related protein 1A-like</fullName>
    </submittedName>
</protein>
<dbReference type="KEGG" id="soe:110792892"/>
<feature type="signal peptide" evidence="1">
    <location>
        <begin position="1"/>
        <end position="24"/>
    </location>
</feature>
<dbReference type="GeneID" id="110792892"/>